<dbReference type="Pfam" id="PF01663">
    <property type="entry name" value="Phosphodiest"/>
    <property type="match status" value="1"/>
</dbReference>
<dbReference type="InterPro" id="IPR017850">
    <property type="entry name" value="Alkaline_phosphatase_core_sf"/>
</dbReference>
<sequence>MGIHQMKKTGFILSMLMAMLWQTGITVGQTAKVKKALLVIVDGIPADVIEREDTPNIDAIAKSGGYTRAYMGGERAGYSQTPTISAVCYTSMITGTWGNKHNVWGNDVSDPNYHYWTIFRHVKEQQPERKLGIYSTWLDNRTKILGEGKEATNNLRLDYHYDGYELDTVRFPHDKMTTYISKIDEEVTRAASKSLRQEAPDLSWVYLQYTDNAGHIFGDAEGMYDAVRKADRQVGDIYNAIKYREQYFNEDWMLVVLTDHGRDVATGLSHGGQSARERTIWIATNHKALNSHFYAHQPAIVDILPSVARHLGIEIPKHQAWELDGVPFVGAVSIADAKAKLVDETIEVEWTAFSKTGQVELLITDTNKFKLAGPNQQDEYMSLGKFDVGKGAASVVLPKALRGKKMYKVVFAAEHNALNRWISK</sequence>
<keyword evidence="2" id="KW-1185">Reference proteome</keyword>
<dbReference type="InterPro" id="IPR002591">
    <property type="entry name" value="Phosphodiest/P_Trfase"/>
</dbReference>
<evidence type="ECO:0000313" key="2">
    <source>
        <dbReference type="Proteomes" id="UP001221558"/>
    </source>
</evidence>
<dbReference type="PANTHER" id="PTHR10151:SF120">
    <property type="entry name" value="BIS(5'-ADENOSYL)-TRIPHOSPHATASE"/>
    <property type="match status" value="1"/>
</dbReference>
<name>A0ABY7WG60_9SPHI</name>
<dbReference type="PANTHER" id="PTHR10151">
    <property type="entry name" value="ECTONUCLEOTIDE PYROPHOSPHATASE/PHOSPHODIESTERASE"/>
    <property type="match status" value="1"/>
</dbReference>
<dbReference type="Gene3D" id="3.40.720.10">
    <property type="entry name" value="Alkaline Phosphatase, subunit A"/>
    <property type="match status" value="1"/>
</dbReference>
<dbReference type="SUPFAM" id="SSF53649">
    <property type="entry name" value="Alkaline phosphatase-like"/>
    <property type="match status" value="1"/>
</dbReference>
<reference evidence="1 2" key="1">
    <citation type="submission" date="2023-02" db="EMBL/GenBank/DDBJ databases">
        <title>Genome sequence of Sphingobacterium sp. KACC 22765.</title>
        <authorList>
            <person name="Kim S."/>
            <person name="Heo J."/>
            <person name="Kwon S.-W."/>
        </authorList>
    </citation>
    <scope>NUCLEOTIDE SEQUENCE [LARGE SCALE GENOMIC DNA]</scope>
    <source>
        <strain evidence="1 2">KACC 22765</strain>
    </source>
</reference>
<dbReference type="EMBL" id="CP117880">
    <property type="protein sequence ID" value="WDF67511.1"/>
    <property type="molecule type" value="Genomic_DNA"/>
</dbReference>
<protein>
    <submittedName>
        <fullName evidence="1">Alkaline phosphatase family protein</fullName>
    </submittedName>
</protein>
<proteinExistence type="predicted"/>
<gene>
    <name evidence="1" type="ORF">PQ465_14525</name>
</gene>
<dbReference type="RefSeq" id="WP_274266239.1">
    <property type="nucleotide sequence ID" value="NZ_CP117880.1"/>
</dbReference>
<dbReference type="Proteomes" id="UP001221558">
    <property type="component" value="Chromosome"/>
</dbReference>
<evidence type="ECO:0000313" key="1">
    <source>
        <dbReference type="EMBL" id="WDF67511.1"/>
    </source>
</evidence>
<accession>A0ABY7WG60</accession>
<organism evidence="1 2">
    <name type="scientific">Sphingobacterium oryzagri</name>
    <dbReference type="NCBI Taxonomy" id="3025669"/>
    <lineage>
        <taxon>Bacteria</taxon>
        <taxon>Pseudomonadati</taxon>
        <taxon>Bacteroidota</taxon>
        <taxon>Sphingobacteriia</taxon>
        <taxon>Sphingobacteriales</taxon>
        <taxon>Sphingobacteriaceae</taxon>
        <taxon>Sphingobacterium</taxon>
    </lineage>
</organism>